<dbReference type="SUPFAM" id="SSF54523">
    <property type="entry name" value="Pili subunits"/>
    <property type="match status" value="1"/>
</dbReference>
<dbReference type="KEGG" id="nja:NSJP_2131"/>
<keyword evidence="1" id="KW-0472">Membrane</keyword>
<sequence>MDIERRSFTASGGFTLTELMTVLAIVSLLIAIGVTSYSRFIAKAKSVEAEIALSEIHRLEQIHYASTGTYTADVDELGFKPFQPLKYYSLSVQVAGESGNGAFRALAVPLSGSGGQTFSVVQYAPDKISSGGGAPPSGQSSNTD</sequence>
<accession>A0A1W1I648</accession>
<dbReference type="InterPro" id="IPR012902">
    <property type="entry name" value="N_methyl_site"/>
</dbReference>
<dbReference type="RefSeq" id="WP_172834263.1">
    <property type="nucleotide sequence ID" value="NZ_LT828648.1"/>
</dbReference>
<evidence type="ECO:0000313" key="2">
    <source>
        <dbReference type="EMBL" id="SLM48303.1"/>
    </source>
</evidence>
<organism evidence="2 3">
    <name type="scientific">Nitrospira japonica</name>
    <dbReference type="NCBI Taxonomy" id="1325564"/>
    <lineage>
        <taxon>Bacteria</taxon>
        <taxon>Pseudomonadati</taxon>
        <taxon>Nitrospirota</taxon>
        <taxon>Nitrospiria</taxon>
        <taxon>Nitrospirales</taxon>
        <taxon>Nitrospiraceae</taxon>
        <taxon>Nitrospira</taxon>
    </lineage>
</organism>
<protein>
    <recommendedName>
        <fullName evidence="4">Prepilin-type N-terminal cleavage/methylation domain-containing protein</fullName>
    </recommendedName>
</protein>
<dbReference type="Gene3D" id="3.30.700.10">
    <property type="entry name" value="Glycoprotein, Type 4 Pilin"/>
    <property type="match status" value="1"/>
</dbReference>
<dbReference type="Proteomes" id="UP000192042">
    <property type="component" value="Chromosome I"/>
</dbReference>
<dbReference type="NCBIfam" id="TIGR02532">
    <property type="entry name" value="IV_pilin_GFxxxE"/>
    <property type="match status" value="1"/>
</dbReference>
<keyword evidence="1" id="KW-0812">Transmembrane</keyword>
<dbReference type="InterPro" id="IPR045584">
    <property type="entry name" value="Pilin-like"/>
</dbReference>
<name>A0A1W1I648_9BACT</name>
<proteinExistence type="predicted"/>
<reference evidence="2 3" key="1">
    <citation type="submission" date="2017-03" db="EMBL/GenBank/DDBJ databases">
        <authorList>
            <person name="Afonso C.L."/>
            <person name="Miller P.J."/>
            <person name="Scott M.A."/>
            <person name="Spackman E."/>
            <person name="Goraichik I."/>
            <person name="Dimitrov K.M."/>
            <person name="Suarez D.L."/>
            <person name="Swayne D.E."/>
        </authorList>
    </citation>
    <scope>NUCLEOTIDE SEQUENCE [LARGE SCALE GENOMIC DNA]</scope>
    <source>
        <strain evidence="2">Genome sequencing of Nitrospira japonica strain NJ11</strain>
    </source>
</reference>
<keyword evidence="3" id="KW-1185">Reference proteome</keyword>
<dbReference type="AlphaFoldDB" id="A0A1W1I648"/>
<dbReference type="STRING" id="1325564.NSJP_2131"/>
<keyword evidence="1" id="KW-1133">Transmembrane helix</keyword>
<evidence type="ECO:0000313" key="3">
    <source>
        <dbReference type="Proteomes" id="UP000192042"/>
    </source>
</evidence>
<gene>
    <name evidence="2" type="ORF">NSJP_2131</name>
</gene>
<dbReference type="EMBL" id="LT828648">
    <property type="protein sequence ID" value="SLM48303.1"/>
    <property type="molecule type" value="Genomic_DNA"/>
</dbReference>
<evidence type="ECO:0008006" key="4">
    <source>
        <dbReference type="Google" id="ProtNLM"/>
    </source>
</evidence>
<feature type="transmembrane region" description="Helical" evidence="1">
    <location>
        <begin position="20"/>
        <end position="37"/>
    </location>
</feature>
<evidence type="ECO:0000256" key="1">
    <source>
        <dbReference type="SAM" id="Phobius"/>
    </source>
</evidence>